<organism evidence="1 2">
    <name type="scientific">Nocardia alba</name>
    <dbReference type="NCBI Taxonomy" id="225051"/>
    <lineage>
        <taxon>Bacteria</taxon>
        <taxon>Bacillati</taxon>
        <taxon>Actinomycetota</taxon>
        <taxon>Actinomycetes</taxon>
        <taxon>Mycobacteriales</taxon>
        <taxon>Nocardiaceae</taxon>
        <taxon>Nocardia</taxon>
    </lineage>
</organism>
<dbReference type="OrthoDB" id="3541469at2"/>
<reference evidence="1 2" key="1">
    <citation type="submission" date="2019-03" db="EMBL/GenBank/DDBJ databases">
        <title>Genomic Encyclopedia of Type Strains, Phase IV (KMG-IV): sequencing the most valuable type-strain genomes for metagenomic binning, comparative biology and taxonomic classification.</title>
        <authorList>
            <person name="Goeker M."/>
        </authorList>
    </citation>
    <scope>NUCLEOTIDE SEQUENCE [LARGE SCALE GENOMIC DNA]</scope>
    <source>
        <strain evidence="1 2">DSM 44684</strain>
    </source>
</reference>
<sequence length="761" mass="80663">MAPTRFVFVIATLIGDATRSAHTFTDAWLLACGEDVRRYWQEMSGFREDLTWSIHPPVEIDQPYADADALAAAVRAKAAAGGAPFTHGDVLVVIQDWAAAAGGQFGFDGQFAAAHLSPSLLCHELGHFYQRRNHQPGGHASTFNGHVALDYADPTCIMGSVGTLAAQEPRLAHARAGHDLTGPALCPAAAVPIGWLDRDHPTATVAVPRQPSAGIQLARWAGTPAAGHTGLPVVAVAHSVSPGGADVYISLRTPRLWDRGFRTLTGQGMQRQIVAQELARSGATFLLAQLPVRPGSSARLGRAPLRIDVLGGGDTVAEIDVVPDPWRLWSVLESPPLHRAARIAAVAREGEIDVFVIGLDGAVLQARFTGGVWLPWQRLTESGAFDPRASIAAATSTPNTIDVFVVGRGDHLVRRRRSTGGRWAPDWQVLTGGRLSERSSLAAAATAPGRVELFAGDADGAVAHTTVTEDASTWNLLPALLRAGSLAAVTLSGDTIQVSAVTEGPGDGRIWTIVGQPNLWPTPWEPHPDVGLSEDGGIAAARSAPGVSELVAAANPLTARSYAYGAWTGGPIRVPGQPPATNNRTVAAVFRSATVLDVFAVADGKIHRITRSFDPDVVHTDAQVRKQYQARIVASGGRFVRVSDDPLTADLLIADEYLPTPATVFTIDELAYYTSWGAKTVVSIRAHDGRYVTALDGGGEWLRVGATALGPWEKFVLSTSDGTSALMALGGHYWSAQGGDSWLQCDRVAVGPWERFDIARV</sequence>
<dbReference type="SUPFAM" id="SSF50405">
    <property type="entry name" value="Actin-crosslinking proteins"/>
    <property type="match status" value="1"/>
</dbReference>
<accession>A0A4R1FQ87</accession>
<protein>
    <submittedName>
        <fullName evidence="1">Uncharacterized protein</fullName>
    </submittedName>
</protein>
<dbReference type="STRING" id="1210063.GCA_001612665_00484"/>
<gene>
    <name evidence="1" type="ORF">DFR71_2826</name>
</gene>
<evidence type="ECO:0000313" key="1">
    <source>
        <dbReference type="EMBL" id="TCJ96793.1"/>
    </source>
</evidence>
<proteinExistence type="predicted"/>
<dbReference type="AlphaFoldDB" id="A0A4R1FQ87"/>
<evidence type="ECO:0000313" key="2">
    <source>
        <dbReference type="Proteomes" id="UP000294856"/>
    </source>
</evidence>
<dbReference type="InterPro" id="IPR008999">
    <property type="entry name" value="Actin-crosslinking"/>
</dbReference>
<name>A0A4R1FQ87_9NOCA</name>
<dbReference type="SUPFAM" id="SSF89372">
    <property type="entry name" value="Fucose-specific lectin"/>
    <property type="match status" value="1"/>
</dbReference>
<dbReference type="EMBL" id="SMFR01000002">
    <property type="protein sequence ID" value="TCJ96793.1"/>
    <property type="molecule type" value="Genomic_DNA"/>
</dbReference>
<dbReference type="Gene3D" id="2.120.10.70">
    <property type="entry name" value="Fucose-specific lectin"/>
    <property type="match status" value="1"/>
</dbReference>
<dbReference type="Gene3D" id="2.80.10.50">
    <property type="match status" value="1"/>
</dbReference>
<dbReference type="CDD" id="cd00257">
    <property type="entry name" value="beta-trefoil_FSCN-like"/>
    <property type="match status" value="1"/>
</dbReference>
<dbReference type="Proteomes" id="UP000294856">
    <property type="component" value="Unassembled WGS sequence"/>
</dbReference>
<comment type="caution">
    <text evidence="1">The sequence shown here is derived from an EMBL/GenBank/DDBJ whole genome shotgun (WGS) entry which is preliminary data.</text>
</comment>
<keyword evidence="2" id="KW-1185">Reference proteome</keyword>
<dbReference type="RefSeq" id="WP_067445471.1">
    <property type="nucleotide sequence ID" value="NZ_SMFR01000002.1"/>
</dbReference>